<dbReference type="InterPro" id="IPR036259">
    <property type="entry name" value="MFS_trans_sf"/>
</dbReference>
<evidence type="ECO:0000313" key="2">
    <source>
        <dbReference type="EMBL" id="RXJ73223.1"/>
    </source>
</evidence>
<keyword evidence="1" id="KW-1133">Transmembrane helix</keyword>
<feature type="transmembrane region" description="Helical" evidence="1">
    <location>
        <begin position="30"/>
        <end position="53"/>
    </location>
</feature>
<reference evidence="2 3" key="1">
    <citation type="submission" date="2017-10" db="EMBL/GenBank/DDBJ databases">
        <title>Nyctiphanis sp. nov., isolated from the stomach of the euphausiid Nyctiphanes simplex (Hansen, 1911) in the Gulf of California.</title>
        <authorList>
            <person name="Gomez-Gil B."/>
            <person name="Aguilar-Mendez M."/>
            <person name="Lopez-Cortes A."/>
            <person name="Gomez-Gutierrez J."/>
            <person name="Roque A."/>
            <person name="Lang E."/>
            <person name="Gonzalez-Castillo A."/>
        </authorList>
    </citation>
    <scope>NUCLEOTIDE SEQUENCE [LARGE SCALE GENOMIC DNA]</scope>
    <source>
        <strain evidence="2 3">CAIM 600</strain>
    </source>
</reference>
<evidence type="ECO:0000256" key="1">
    <source>
        <dbReference type="SAM" id="Phobius"/>
    </source>
</evidence>
<keyword evidence="1" id="KW-0812">Transmembrane</keyword>
<organism evidence="2 3">
    <name type="scientific">Veronia nyctiphanis</name>
    <dbReference type="NCBI Taxonomy" id="1278244"/>
    <lineage>
        <taxon>Bacteria</taxon>
        <taxon>Pseudomonadati</taxon>
        <taxon>Pseudomonadota</taxon>
        <taxon>Gammaproteobacteria</taxon>
        <taxon>Vibrionales</taxon>
        <taxon>Vibrionaceae</taxon>
        <taxon>Veronia</taxon>
    </lineage>
</organism>
<evidence type="ECO:0008006" key="4">
    <source>
        <dbReference type="Google" id="ProtNLM"/>
    </source>
</evidence>
<dbReference type="Gene3D" id="1.20.1250.20">
    <property type="entry name" value="MFS general substrate transporter like domains"/>
    <property type="match status" value="1"/>
</dbReference>
<accession>A0A4Q0YRI8</accession>
<dbReference type="SUPFAM" id="SSF103473">
    <property type="entry name" value="MFS general substrate transporter"/>
    <property type="match status" value="1"/>
</dbReference>
<dbReference type="AlphaFoldDB" id="A0A4Q0YRI8"/>
<dbReference type="RefSeq" id="WP_129122273.1">
    <property type="nucleotide sequence ID" value="NZ_PEIB01000011.1"/>
</dbReference>
<dbReference type="EMBL" id="PEIB01000011">
    <property type="protein sequence ID" value="RXJ73223.1"/>
    <property type="molecule type" value="Genomic_DNA"/>
</dbReference>
<dbReference type="Proteomes" id="UP000290287">
    <property type="component" value="Unassembled WGS sequence"/>
</dbReference>
<feature type="transmembrane region" description="Helical" evidence="1">
    <location>
        <begin position="59"/>
        <end position="83"/>
    </location>
</feature>
<proteinExistence type="predicted"/>
<protein>
    <recommendedName>
        <fullName evidence="4">Major facilitator superfamily (MFS) profile domain-containing protein</fullName>
    </recommendedName>
</protein>
<keyword evidence="3" id="KW-1185">Reference proteome</keyword>
<name>A0A4Q0YRI8_9GAMM</name>
<comment type="caution">
    <text evidence="2">The sequence shown here is derived from an EMBL/GenBank/DDBJ whole genome shotgun (WGS) entry which is preliminary data.</text>
</comment>
<feature type="transmembrane region" description="Helical" evidence="1">
    <location>
        <begin position="6"/>
        <end position="23"/>
    </location>
</feature>
<sequence>MIDSTIIVSVGILLIKLVSELSPNRVENGLGALSVVSSMGAILGPVLGGVFWSTQTTEGPILVSVGIDTTVAILGFSLFTVLYQREPELKPSPTTP</sequence>
<keyword evidence="1" id="KW-0472">Membrane</keyword>
<gene>
    <name evidence="2" type="ORF">CS022_10790</name>
</gene>
<evidence type="ECO:0000313" key="3">
    <source>
        <dbReference type="Proteomes" id="UP000290287"/>
    </source>
</evidence>